<dbReference type="InterPro" id="IPR043129">
    <property type="entry name" value="ATPase_NBD"/>
</dbReference>
<organism evidence="3 4">
    <name type="scientific">Wenjunlia vitaminophila</name>
    <name type="common">Streptomyces vitaminophilus</name>
    <dbReference type="NCBI Taxonomy" id="76728"/>
    <lineage>
        <taxon>Bacteria</taxon>
        <taxon>Bacillati</taxon>
        <taxon>Actinomycetota</taxon>
        <taxon>Actinomycetes</taxon>
        <taxon>Kitasatosporales</taxon>
        <taxon>Streptomycetaceae</taxon>
        <taxon>Wenjunlia</taxon>
    </lineage>
</organism>
<dbReference type="GO" id="GO:0006355">
    <property type="term" value="P:regulation of DNA-templated transcription"/>
    <property type="evidence" value="ECO:0007669"/>
    <property type="project" value="InterPro"/>
</dbReference>
<comment type="caution">
    <text evidence="3">The sequence shown here is derived from an EMBL/GenBank/DDBJ whole genome shotgun (WGS) entry which is preliminary data.</text>
</comment>
<dbReference type="Gene3D" id="1.10.10.10">
    <property type="entry name" value="Winged helix-like DNA-binding domain superfamily/Winged helix DNA-binding domain"/>
    <property type="match status" value="1"/>
</dbReference>
<evidence type="ECO:0000256" key="1">
    <source>
        <dbReference type="ARBA" id="ARBA00006479"/>
    </source>
</evidence>
<dbReference type="SUPFAM" id="SSF46785">
    <property type="entry name" value="Winged helix' DNA-binding domain"/>
    <property type="match status" value="1"/>
</dbReference>
<dbReference type="SUPFAM" id="SSF53067">
    <property type="entry name" value="Actin-like ATPase domain"/>
    <property type="match status" value="1"/>
</dbReference>
<dbReference type="PANTHER" id="PTHR18964">
    <property type="entry name" value="ROK (REPRESSOR, ORF, KINASE) FAMILY"/>
    <property type="match status" value="1"/>
</dbReference>
<dbReference type="InterPro" id="IPR005471">
    <property type="entry name" value="Tscrpt_reg_IclR_N"/>
</dbReference>
<dbReference type="EMBL" id="LLZU01000028">
    <property type="protein sequence ID" value="KRV48169.1"/>
    <property type="molecule type" value="Genomic_DNA"/>
</dbReference>
<comment type="similarity">
    <text evidence="1">Belongs to the ROK (NagC/XylR) family.</text>
</comment>
<evidence type="ECO:0000259" key="2">
    <source>
        <dbReference type="Pfam" id="PF09339"/>
    </source>
</evidence>
<reference evidence="3 4" key="1">
    <citation type="submission" date="2015-10" db="EMBL/GenBank/DDBJ databases">
        <title>Draft genome sequence of pyrrolomycin-producing Streptomyces vitaminophilus.</title>
        <authorList>
            <person name="Graham D.E."/>
            <person name="Mahan K.M."/>
            <person name="Klingeman D.M."/>
            <person name="Hettich R.L."/>
            <person name="Parry R.J."/>
        </authorList>
    </citation>
    <scope>NUCLEOTIDE SEQUENCE [LARGE SCALE GENOMIC DNA]</scope>
    <source>
        <strain evidence="3 4">ATCC 31673</strain>
    </source>
</reference>
<evidence type="ECO:0000313" key="4">
    <source>
        <dbReference type="Proteomes" id="UP000050867"/>
    </source>
</evidence>
<name>A0A0T6LQF5_WENVI</name>
<dbReference type="eggNOG" id="COG1940">
    <property type="taxonomic scope" value="Bacteria"/>
</dbReference>
<keyword evidence="4" id="KW-1185">Reference proteome</keyword>
<accession>A0A0T6LQF5</accession>
<gene>
    <name evidence="3" type="ORF">AQ490_26265</name>
</gene>
<dbReference type="Proteomes" id="UP000050867">
    <property type="component" value="Unassembled WGS sequence"/>
</dbReference>
<dbReference type="Pfam" id="PF00480">
    <property type="entry name" value="ROK"/>
    <property type="match status" value="2"/>
</dbReference>
<dbReference type="RefSeq" id="WP_018385294.1">
    <property type="nucleotide sequence ID" value="NZ_LLZU01000028.1"/>
</dbReference>
<dbReference type="Gene3D" id="3.30.420.40">
    <property type="match status" value="2"/>
</dbReference>
<dbReference type="InterPro" id="IPR036390">
    <property type="entry name" value="WH_DNA-bd_sf"/>
</dbReference>
<dbReference type="STRING" id="76728.AQ490_26265"/>
<evidence type="ECO:0000313" key="3">
    <source>
        <dbReference type="EMBL" id="KRV48169.1"/>
    </source>
</evidence>
<dbReference type="InterPro" id="IPR036388">
    <property type="entry name" value="WH-like_DNA-bd_sf"/>
</dbReference>
<dbReference type="AlphaFoldDB" id="A0A0T6LQF5"/>
<sequence>MQERQATGGDLAMLRRQNAFGVLQALRASAEPVTLTELASRAGLSRASAEDLAAELTEQGWAVEVPPAPGSVGRPARRYRFRAECGYVLGLDIGAYRVLAALADLGGNVVATARRPVLPETTRDRRLEAVDEVVTDCLTDAGVEAPQVWTTAAGTTGVVGAHGEVTLSGAATDWTGVPLADHLGDRCAGAVLVDNDTRLAALAERRLGAAREAQHSVYVHAGLHTSAALIIGGQVHRGHGGAAGEIGVLPITPWATAADRLARCGAVPAGVPYREAAAHVLGAARAGDAAALSAVDRYASDLALGLATMVATIDPELVVLGGGLAHSADVLLPRLRDRLGPLCVRTPDLRASPLGDDRVALGAIRWAIDHVETTYLARNERPDTDR</sequence>
<dbReference type="Pfam" id="PF09339">
    <property type="entry name" value="HTH_IclR"/>
    <property type="match status" value="1"/>
</dbReference>
<dbReference type="PANTHER" id="PTHR18964:SF149">
    <property type="entry name" value="BIFUNCTIONAL UDP-N-ACETYLGLUCOSAMINE 2-EPIMERASE_N-ACETYLMANNOSAMINE KINASE"/>
    <property type="match status" value="1"/>
</dbReference>
<dbReference type="GO" id="GO:0003677">
    <property type="term" value="F:DNA binding"/>
    <property type="evidence" value="ECO:0007669"/>
    <property type="project" value="InterPro"/>
</dbReference>
<proteinExistence type="inferred from homology"/>
<dbReference type="InterPro" id="IPR000600">
    <property type="entry name" value="ROK"/>
</dbReference>
<dbReference type="CDD" id="cd23763">
    <property type="entry name" value="ASKHA_ATPase_ROK"/>
    <property type="match status" value="1"/>
</dbReference>
<feature type="domain" description="HTH iclR-type" evidence="2">
    <location>
        <begin position="18"/>
        <end position="64"/>
    </location>
</feature>
<protein>
    <recommendedName>
        <fullName evidence="2">HTH iclR-type domain-containing protein</fullName>
    </recommendedName>
</protein>